<dbReference type="EMBL" id="BAAAYL010000001">
    <property type="protein sequence ID" value="GAA3376997.1"/>
    <property type="molecule type" value="Genomic_DNA"/>
</dbReference>
<sequence length="217" mass="22519">MKHPALETLRGRPELAALAAFPFDFDLRRAEHGEAVLLASEAGLEPIAGDDTGGTFFVCGSGPVLYADSEGQTGLIAESVDEALELLIGLPVWCNLVDVSPAAPVEQLTGTVTELAGEAFDSGRDLLDSLDLPGMSLYGMAATAARTVDDQERAVRYAHVRPGGAAPLGLPLRPRRGSGGLITSTGSGPGFHITAQVVRCCSGNADRVESPGRVTHS</sequence>
<keyword evidence="2" id="KW-1185">Reference proteome</keyword>
<proteinExistence type="predicted"/>
<protein>
    <submittedName>
        <fullName evidence="1">Uncharacterized protein</fullName>
    </submittedName>
</protein>
<accession>A0ABP6SHQ2</accession>
<evidence type="ECO:0000313" key="2">
    <source>
        <dbReference type="Proteomes" id="UP001499990"/>
    </source>
</evidence>
<gene>
    <name evidence="1" type="ORF">GCM10020367_50900</name>
</gene>
<reference evidence="2" key="1">
    <citation type="journal article" date="2019" name="Int. J. Syst. Evol. Microbiol.">
        <title>The Global Catalogue of Microorganisms (GCM) 10K type strain sequencing project: providing services to taxonomists for standard genome sequencing and annotation.</title>
        <authorList>
            <consortium name="The Broad Institute Genomics Platform"/>
            <consortium name="The Broad Institute Genome Sequencing Center for Infectious Disease"/>
            <person name="Wu L."/>
            <person name="Ma J."/>
        </authorList>
    </citation>
    <scope>NUCLEOTIDE SEQUENCE [LARGE SCALE GENOMIC DNA]</scope>
    <source>
        <strain evidence="2">JCM 9651</strain>
    </source>
</reference>
<name>A0ABP6SHQ2_9ACTN</name>
<dbReference type="RefSeq" id="WP_345041719.1">
    <property type="nucleotide sequence ID" value="NZ_BAAAYL010000001.1"/>
</dbReference>
<evidence type="ECO:0000313" key="1">
    <source>
        <dbReference type="EMBL" id="GAA3376997.1"/>
    </source>
</evidence>
<dbReference type="Proteomes" id="UP001499990">
    <property type="component" value="Unassembled WGS sequence"/>
</dbReference>
<comment type="caution">
    <text evidence="1">The sequence shown here is derived from an EMBL/GenBank/DDBJ whole genome shotgun (WGS) entry which is preliminary data.</text>
</comment>
<organism evidence="1 2">
    <name type="scientific">Streptomyces sannanensis</name>
    <dbReference type="NCBI Taxonomy" id="285536"/>
    <lineage>
        <taxon>Bacteria</taxon>
        <taxon>Bacillati</taxon>
        <taxon>Actinomycetota</taxon>
        <taxon>Actinomycetes</taxon>
        <taxon>Kitasatosporales</taxon>
        <taxon>Streptomycetaceae</taxon>
        <taxon>Streptomyces</taxon>
    </lineage>
</organism>